<proteinExistence type="predicted"/>
<organism evidence="2 3">
    <name type="scientific">Streptomyces noursei</name>
    <name type="common">Streptomyces albulus</name>
    <dbReference type="NCBI Taxonomy" id="1971"/>
    <lineage>
        <taxon>Bacteria</taxon>
        <taxon>Bacillati</taxon>
        <taxon>Actinomycetota</taxon>
        <taxon>Actinomycetes</taxon>
        <taxon>Kitasatosporales</taxon>
        <taxon>Streptomycetaceae</taxon>
        <taxon>Streptomyces</taxon>
    </lineage>
</organism>
<dbReference type="AlphaFoldDB" id="A0A2N8PR36"/>
<evidence type="ECO:0000313" key="2">
    <source>
        <dbReference type="EMBL" id="PNE43449.1"/>
    </source>
</evidence>
<comment type="caution">
    <text evidence="2">The sequence shown here is derived from an EMBL/GenBank/DDBJ whole genome shotgun (WGS) entry which is preliminary data.</text>
</comment>
<dbReference type="EMBL" id="LJSN01000001">
    <property type="protein sequence ID" value="PNE43449.1"/>
    <property type="molecule type" value="Genomic_DNA"/>
</dbReference>
<protein>
    <submittedName>
        <fullName evidence="2">Uncharacterized protein</fullName>
    </submittedName>
</protein>
<accession>A0A2N8PR36</accession>
<name>A0A2N8PR36_STRNR</name>
<sequence length="150" mass="16581">MHPPAQADGTAWWSVAPYCRICGARPALQVTVHAHQGVLMWMRFHREDGPFCRSCGIAVVRELTTKTLWQGWWSPLSLVGFTPIALICNFSVRRKLTTLAPPGPSAPGATRKIQGKPVHQRPLAYVALVPLAWVVGFFIPQIIPAIITHI</sequence>
<gene>
    <name evidence="2" type="ORF">AOB60_00510</name>
</gene>
<evidence type="ECO:0000256" key="1">
    <source>
        <dbReference type="SAM" id="Phobius"/>
    </source>
</evidence>
<keyword evidence="1" id="KW-1133">Transmembrane helix</keyword>
<keyword evidence="1" id="KW-0472">Membrane</keyword>
<dbReference type="Proteomes" id="UP000236047">
    <property type="component" value="Unassembled WGS sequence"/>
</dbReference>
<keyword evidence="1" id="KW-0812">Transmembrane</keyword>
<evidence type="ECO:0000313" key="3">
    <source>
        <dbReference type="Proteomes" id="UP000236047"/>
    </source>
</evidence>
<feature type="transmembrane region" description="Helical" evidence="1">
    <location>
        <begin position="72"/>
        <end position="92"/>
    </location>
</feature>
<keyword evidence="3" id="KW-1185">Reference proteome</keyword>
<reference evidence="3" key="1">
    <citation type="submission" date="2015-09" db="EMBL/GenBank/DDBJ databases">
        <authorList>
            <person name="Graham D.E."/>
            <person name="Mahan K.M."/>
            <person name="Klingeman D.M."/>
            <person name="Fida T."/>
            <person name="Giannone R.J."/>
            <person name="Hettich R.L."/>
            <person name="Parry R.J."/>
            <person name="Spain J.C."/>
        </authorList>
    </citation>
    <scope>NUCLEOTIDE SEQUENCE [LARGE SCALE GENOMIC DNA]</scope>
    <source>
        <strain evidence="3">JCM 4701</strain>
    </source>
</reference>
<feature type="transmembrane region" description="Helical" evidence="1">
    <location>
        <begin position="123"/>
        <end position="147"/>
    </location>
</feature>